<organism evidence="2 3">
    <name type="scientific">Calidithermus terrae</name>
    <dbReference type="NCBI Taxonomy" id="1408545"/>
    <lineage>
        <taxon>Bacteria</taxon>
        <taxon>Thermotogati</taxon>
        <taxon>Deinococcota</taxon>
        <taxon>Deinococci</taxon>
        <taxon>Thermales</taxon>
        <taxon>Thermaceae</taxon>
        <taxon>Calidithermus</taxon>
    </lineage>
</organism>
<sequence length="435" mass="45296">MVEVADLLPLVVAAPLQQHVVEALALQGLLEEGEAGAGARQHRHLREGHPARQRPQPLGEHLGLEAAQLVHGHVALDPVQLELAHLAPHPRHAGGFLRPEAQPAPGELGGEAVEEAHQHAGVAVGGGEGLELLPLAPRPAEHLHVGVAEGVDGLLGVAHDLHRHPRVAQRAEELALQGVDVLELVHEHHPVAPQQPLHRPPVAHHPDGPALDLRGREQVGAQPPLVGREHRLVHPHQPLVGLAGGGLEGARERALVEEEEQGLLELGGRQAVQGVLGVGGEVAQRAPLLLEQRLGLPVAHQAEVGVEAQQGRTQPQGLGHEAVDGGEGSPAELEPGLLEARAARGVGHEAEVVSLLQHVLDGPPHPYPQLVGGLAGEGDARDAAQGRARGDELEVAQHQAGGLASPGGGNTDLHAHFRPNLTRSGPGINSVIIPA</sequence>
<gene>
    <name evidence="2" type="ORF">Mterra_03497</name>
</gene>
<evidence type="ECO:0000256" key="1">
    <source>
        <dbReference type="SAM" id="MobiDB-lite"/>
    </source>
</evidence>
<feature type="region of interest" description="Disordered" evidence="1">
    <location>
        <begin position="35"/>
        <end position="56"/>
    </location>
</feature>
<keyword evidence="3" id="KW-1185">Reference proteome</keyword>
<accession>A0A399E821</accession>
<proteinExistence type="predicted"/>
<dbReference type="GO" id="GO:0016812">
    <property type="term" value="F:hydrolase activity, acting on carbon-nitrogen (but not peptide) bonds, in cyclic amides"/>
    <property type="evidence" value="ECO:0007669"/>
    <property type="project" value="InterPro"/>
</dbReference>
<evidence type="ECO:0000313" key="2">
    <source>
        <dbReference type="EMBL" id="RIH80585.1"/>
    </source>
</evidence>
<evidence type="ECO:0000313" key="3">
    <source>
        <dbReference type="Proteomes" id="UP000265715"/>
    </source>
</evidence>
<dbReference type="InterPro" id="IPR002195">
    <property type="entry name" value="Dihydroorotase_CS"/>
</dbReference>
<protein>
    <submittedName>
        <fullName evidence="2">Uncharacterized protein</fullName>
    </submittedName>
</protein>
<dbReference type="PROSITE" id="PS00482">
    <property type="entry name" value="DIHYDROOROTASE_1"/>
    <property type="match status" value="1"/>
</dbReference>
<feature type="region of interest" description="Disordered" evidence="1">
    <location>
        <begin position="307"/>
        <end position="330"/>
    </location>
</feature>
<dbReference type="AlphaFoldDB" id="A0A399E821"/>
<reference evidence="2 3" key="1">
    <citation type="submission" date="2018-08" db="EMBL/GenBank/DDBJ databases">
        <title>Meiothermus terrae DSM 26712 genome sequencing project.</title>
        <authorList>
            <person name="Da Costa M.S."/>
            <person name="Albuquerque L."/>
            <person name="Raposo P."/>
            <person name="Froufe H.J.C."/>
            <person name="Barroso C.S."/>
            <person name="Egas C."/>
        </authorList>
    </citation>
    <scope>NUCLEOTIDE SEQUENCE [LARGE SCALE GENOMIC DNA]</scope>
    <source>
        <strain evidence="2 3">DSM 26712</strain>
    </source>
</reference>
<dbReference type="EMBL" id="QXDL01000224">
    <property type="protein sequence ID" value="RIH80585.1"/>
    <property type="molecule type" value="Genomic_DNA"/>
</dbReference>
<name>A0A399E821_9DEIN</name>
<dbReference type="Proteomes" id="UP000265715">
    <property type="component" value="Unassembled WGS sequence"/>
</dbReference>
<comment type="caution">
    <text evidence="2">The sequence shown here is derived from an EMBL/GenBank/DDBJ whole genome shotgun (WGS) entry which is preliminary data.</text>
</comment>